<accession>A0ABU3PAA9</accession>
<protein>
    <submittedName>
        <fullName evidence="1">Uncharacterized protein</fullName>
    </submittedName>
</protein>
<reference evidence="1" key="1">
    <citation type="submission" date="2023-09" db="EMBL/GenBank/DDBJ databases">
        <title>Paucibacter sp. APW11 Genome sequencing and assembly.</title>
        <authorList>
            <person name="Kim I."/>
        </authorList>
    </citation>
    <scope>NUCLEOTIDE SEQUENCE</scope>
    <source>
        <strain evidence="1">APW11</strain>
    </source>
</reference>
<dbReference type="RefSeq" id="WP_315649528.1">
    <property type="nucleotide sequence ID" value="NZ_JAVXZY010000002.1"/>
</dbReference>
<sequence length="232" mass="24705">MKKQIWMALAGVVLAIFVLAFAPVLWQMVQGPGVAATAERDLPWQVETLGEGRSRVFGLEPGRSTLADAVSRWGDALQLALLAAPGEGGQLEAFVDGATLGFVSGKLVLVADLPAAQAQEMQARASKTEVLASGARRYTLAAADQPLALSQRLSTISLLPSLSLDETTLLQRFGPPNERVLVQGQLHLLYPDKGLDITLGTEGKAARPLLQYVAPREFTRLTAPLRQNGGGQ</sequence>
<proteinExistence type="predicted"/>
<organism evidence="1 2">
    <name type="scientific">Roseateles aquae</name>
    <dbReference type="NCBI Taxonomy" id="3077235"/>
    <lineage>
        <taxon>Bacteria</taxon>
        <taxon>Pseudomonadati</taxon>
        <taxon>Pseudomonadota</taxon>
        <taxon>Betaproteobacteria</taxon>
        <taxon>Burkholderiales</taxon>
        <taxon>Sphaerotilaceae</taxon>
        <taxon>Roseateles</taxon>
    </lineage>
</organism>
<dbReference type="EMBL" id="JAVXZY010000002">
    <property type="protein sequence ID" value="MDT8999038.1"/>
    <property type="molecule type" value="Genomic_DNA"/>
</dbReference>
<evidence type="ECO:0000313" key="2">
    <source>
        <dbReference type="Proteomes" id="UP001246372"/>
    </source>
</evidence>
<gene>
    <name evidence="1" type="ORF">RQP53_07135</name>
</gene>
<comment type="caution">
    <text evidence="1">The sequence shown here is derived from an EMBL/GenBank/DDBJ whole genome shotgun (WGS) entry which is preliminary data.</text>
</comment>
<dbReference type="Proteomes" id="UP001246372">
    <property type="component" value="Unassembled WGS sequence"/>
</dbReference>
<evidence type="ECO:0000313" key="1">
    <source>
        <dbReference type="EMBL" id="MDT8999038.1"/>
    </source>
</evidence>
<name>A0ABU3PAA9_9BURK</name>
<keyword evidence="2" id="KW-1185">Reference proteome</keyword>